<evidence type="ECO:0000313" key="1">
    <source>
        <dbReference type="EMBL" id="SHE61724.1"/>
    </source>
</evidence>
<proteinExistence type="predicted"/>
<keyword evidence="2" id="KW-1185">Reference proteome</keyword>
<reference evidence="2" key="1">
    <citation type="submission" date="2016-11" db="EMBL/GenBank/DDBJ databases">
        <authorList>
            <person name="Varghese N."/>
            <person name="Submissions S."/>
        </authorList>
    </citation>
    <scope>NUCLEOTIDE SEQUENCE [LARGE SCALE GENOMIC DNA]</scope>
    <source>
        <strain evidence="2">DSM 27619</strain>
    </source>
</reference>
<sequence length="47" mass="5658">MFKESNNKRKDYNLILKESPLTVKESKYQLLAKKKPFRSKGFFSYLL</sequence>
<gene>
    <name evidence="1" type="ORF">SAMN05443633_101626</name>
</gene>
<protein>
    <submittedName>
        <fullName evidence="1">Uncharacterized protein</fullName>
    </submittedName>
</protein>
<evidence type="ECO:0000313" key="2">
    <source>
        <dbReference type="Proteomes" id="UP000184518"/>
    </source>
</evidence>
<dbReference type="AlphaFoldDB" id="A0A1M4UYB8"/>
<name>A0A1M4UYB8_9FLAO</name>
<accession>A0A1M4UYB8</accession>
<dbReference type="Proteomes" id="UP000184518">
    <property type="component" value="Unassembled WGS sequence"/>
</dbReference>
<organism evidence="1 2">
    <name type="scientific">Chryseobacterium arachidis</name>
    <dbReference type="NCBI Taxonomy" id="1416778"/>
    <lineage>
        <taxon>Bacteria</taxon>
        <taxon>Pseudomonadati</taxon>
        <taxon>Bacteroidota</taxon>
        <taxon>Flavobacteriia</taxon>
        <taxon>Flavobacteriales</taxon>
        <taxon>Weeksellaceae</taxon>
        <taxon>Chryseobacterium group</taxon>
        <taxon>Chryseobacterium</taxon>
    </lineage>
</organism>
<dbReference type="EMBL" id="FQUT01000001">
    <property type="protein sequence ID" value="SHE61724.1"/>
    <property type="molecule type" value="Genomic_DNA"/>
</dbReference>